<keyword evidence="3" id="KW-1185">Reference proteome</keyword>
<dbReference type="RefSeq" id="WP_271187929.1">
    <property type="nucleotide sequence ID" value="NZ_BSFE01000012.1"/>
</dbReference>
<organism evidence="2 3">
    <name type="scientific">Maricaulis virginensis</name>
    <dbReference type="NCBI Taxonomy" id="144022"/>
    <lineage>
        <taxon>Bacteria</taxon>
        <taxon>Pseudomonadati</taxon>
        <taxon>Pseudomonadota</taxon>
        <taxon>Alphaproteobacteria</taxon>
        <taxon>Maricaulales</taxon>
        <taxon>Maricaulaceae</taxon>
        <taxon>Maricaulis</taxon>
    </lineage>
</organism>
<accession>A0A9W6IQN8</accession>
<dbReference type="PANTHER" id="PTHR40590:SF1">
    <property type="entry name" value="CYTOPLASMIC PROTEIN"/>
    <property type="match status" value="1"/>
</dbReference>
<reference evidence="2" key="2">
    <citation type="submission" date="2023-01" db="EMBL/GenBank/DDBJ databases">
        <authorList>
            <person name="Sun Q."/>
            <person name="Evtushenko L."/>
        </authorList>
    </citation>
    <scope>NUCLEOTIDE SEQUENCE</scope>
    <source>
        <strain evidence="2">VKM B-1513</strain>
    </source>
</reference>
<evidence type="ECO:0000256" key="1">
    <source>
        <dbReference type="SAM" id="SignalP"/>
    </source>
</evidence>
<dbReference type="EMBL" id="BSFE01000012">
    <property type="protein sequence ID" value="GLK53585.1"/>
    <property type="molecule type" value="Genomic_DNA"/>
</dbReference>
<evidence type="ECO:0000313" key="3">
    <source>
        <dbReference type="Proteomes" id="UP001143486"/>
    </source>
</evidence>
<sequence length="313" mass="34007">MLPVSRLIRMRPALAAGTAVLAGFLAGAAMAQAQPAAIDYSDVQADPALWRVSDADSDVYIFGTFHILPDTLDWQTGALMEAVDSAQTLYLEADVHSPEAQAQMQTLIPQYGLNPQGVTLSSMLDEETRELLAEVAPSVGAAPAALDPLRPWLAQLMLSVARIQQMGFNPAAGTEMQLIARVDGTDTEFGYFETAAEQIGFLAGIPEEVQVRGFAETLHELEDLPQEVDDMVRAWATGDVEALDQFVNGDMREDEPEVYEAVIVQRNRNWIPQIEAILEGEGTVFIAVGAGHLPGDEGVIELLRDEGYEVVRQ</sequence>
<evidence type="ECO:0008006" key="4">
    <source>
        <dbReference type="Google" id="ProtNLM"/>
    </source>
</evidence>
<protein>
    <recommendedName>
        <fullName evidence="4">TraB family protein</fullName>
    </recommendedName>
</protein>
<proteinExistence type="predicted"/>
<dbReference type="PANTHER" id="PTHR40590">
    <property type="entry name" value="CYTOPLASMIC PROTEIN-RELATED"/>
    <property type="match status" value="1"/>
</dbReference>
<feature type="chain" id="PRO_5040904152" description="TraB family protein" evidence="1">
    <location>
        <begin position="32"/>
        <end position="313"/>
    </location>
</feature>
<dbReference type="CDD" id="cd14789">
    <property type="entry name" value="Tiki"/>
    <property type="match status" value="1"/>
</dbReference>
<dbReference type="Proteomes" id="UP001143486">
    <property type="component" value="Unassembled WGS sequence"/>
</dbReference>
<dbReference type="Pfam" id="PF01963">
    <property type="entry name" value="TraB_PrgY_gumN"/>
    <property type="match status" value="1"/>
</dbReference>
<dbReference type="AlphaFoldDB" id="A0A9W6IQN8"/>
<comment type="caution">
    <text evidence="2">The sequence shown here is derived from an EMBL/GenBank/DDBJ whole genome shotgun (WGS) entry which is preliminary data.</text>
</comment>
<feature type="signal peptide" evidence="1">
    <location>
        <begin position="1"/>
        <end position="31"/>
    </location>
</feature>
<gene>
    <name evidence="2" type="ORF">GCM10017621_30930</name>
</gene>
<dbReference type="InterPro" id="IPR047111">
    <property type="entry name" value="YbaP-like"/>
</dbReference>
<name>A0A9W6IQN8_9PROT</name>
<keyword evidence="1" id="KW-0732">Signal</keyword>
<dbReference type="InterPro" id="IPR002816">
    <property type="entry name" value="TraB/PrgY/GumN_fam"/>
</dbReference>
<reference evidence="2" key="1">
    <citation type="journal article" date="2014" name="Int. J. Syst. Evol. Microbiol.">
        <title>Complete genome sequence of Corynebacterium casei LMG S-19264T (=DSM 44701T), isolated from a smear-ripened cheese.</title>
        <authorList>
            <consortium name="US DOE Joint Genome Institute (JGI-PGF)"/>
            <person name="Walter F."/>
            <person name="Albersmeier A."/>
            <person name="Kalinowski J."/>
            <person name="Ruckert C."/>
        </authorList>
    </citation>
    <scope>NUCLEOTIDE SEQUENCE</scope>
    <source>
        <strain evidence="2">VKM B-1513</strain>
    </source>
</reference>
<evidence type="ECO:0000313" key="2">
    <source>
        <dbReference type="EMBL" id="GLK53585.1"/>
    </source>
</evidence>